<dbReference type="AlphaFoldDB" id="A0A1H0UJK1"/>
<dbReference type="Proteomes" id="UP000198549">
    <property type="component" value="Chromosome I"/>
</dbReference>
<evidence type="ECO:0000313" key="7">
    <source>
        <dbReference type="Proteomes" id="UP000460142"/>
    </source>
</evidence>
<dbReference type="OrthoDB" id="6891018at2"/>
<evidence type="ECO:0000256" key="1">
    <source>
        <dbReference type="SAM" id="Phobius"/>
    </source>
</evidence>
<evidence type="ECO:0000313" key="6">
    <source>
        <dbReference type="Proteomes" id="UP000198549"/>
    </source>
</evidence>
<evidence type="ECO:0000313" key="3">
    <source>
        <dbReference type="EMBL" id="OLU05202.1"/>
    </source>
</evidence>
<dbReference type="EMBL" id="VZPS01000002">
    <property type="protein sequence ID" value="KAB0487768.1"/>
    <property type="molecule type" value="Genomic_DNA"/>
</dbReference>
<dbReference type="EMBL" id="MSTQ01000002">
    <property type="protein sequence ID" value="OLU05202.1"/>
    <property type="molecule type" value="Genomic_DNA"/>
</dbReference>
<proteinExistence type="predicted"/>
<keyword evidence="1" id="KW-1133">Transmembrane helix</keyword>
<dbReference type="PANTHER" id="PTHR38441:SF1">
    <property type="entry name" value="MEMBRANE PROTEIN"/>
    <property type="match status" value="1"/>
</dbReference>
<evidence type="ECO:0000313" key="2">
    <source>
        <dbReference type="EMBL" id="KAB0487768.1"/>
    </source>
</evidence>
<keyword evidence="5" id="KW-1185">Reference proteome</keyword>
<evidence type="ECO:0000313" key="5">
    <source>
        <dbReference type="Proteomes" id="UP000186756"/>
    </source>
</evidence>
<name>A0A1H0UJK1_PSERE</name>
<gene>
    <name evidence="3" type="ORF">BVK86_02695</name>
    <name evidence="2" type="ORF">F7R15_02705</name>
    <name evidence="4" type="ORF">SAMN04490202_5436</name>
</gene>
<dbReference type="RefSeq" id="WP_075944959.1">
    <property type="nucleotide sequence ID" value="NZ_LT629709.1"/>
</dbReference>
<protein>
    <submittedName>
        <fullName evidence="2">DUF485 domain-containing protein</fullName>
    </submittedName>
</protein>
<evidence type="ECO:0000313" key="4">
    <source>
        <dbReference type="EMBL" id="SDP66148.1"/>
    </source>
</evidence>
<reference evidence="3" key="3">
    <citation type="submission" date="2017-01" db="EMBL/GenBank/DDBJ databases">
        <authorList>
            <person name="Mah S.A."/>
            <person name="Swanson W.J."/>
            <person name="Moy G.W."/>
            <person name="Vacquier V.D."/>
        </authorList>
    </citation>
    <scope>NUCLEOTIDE SEQUENCE [LARGE SCALE GENOMIC DNA]</scope>
    <source>
        <strain evidence="3">MT1</strain>
    </source>
</reference>
<dbReference type="Pfam" id="PF04341">
    <property type="entry name" value="DUF485"/>
    <property type="match status" value="1"/>
</dbReference>
<reference evidence="5" key="2">
    <citation type="submission" date="2017-01" db="EMBL/GenBank/DDBJ databases">
        <authorList>
            <person name="Poblete-Castro I."/>
        </authorList>
    </citation>
    <scope>NUCLEOTIDE SEQUENCE [LARGE SCALE GENOMIC DNA]</scope>
    <source>
        <strain evidence="5">DSM 18361 / CCUG 53116 / MT1</strain>
    </source>
</reference>
<dbReference type="EMBL" id="LT629709">
    <property type="protein sequence ID" value="SDP66148.1"/>
    <property type="molecule type" value="Genomic_DNA"/>
</dbReference>
<feature type="transmembrane region" description="Helical" evidence="1">
    <location>
        <begin position="30"/>
        <end position="50"/>
    </location>
</feature>
<dbReference type="PANTHER" id="PTHR38441">
    <property type="entry name" value="INTEGRAL MEMBRANE PROTEIN-RELATED"/>
    <property type="match status" value="1"/>
</dbReference>
<accession>A0A1H0UJK1</accession>
<sequence length="106" mass="11987">MASQDPDVWQILDQSEVLTRIKREKNKLSLTLLFIAAAYYATLLLGPTSLKAFFSLPLAGELNIGTVFAISQYPFCGLLAWIYLHKMRSVDRQVASLVKQFHRGEL</sequence>
<dbReference type="InterPro" id="IPR007436">
    <property type="entry name" value="DUF485"/>
</dbReference>
<keyword evidence="1" id="KW-0812">Transmembrane</keyword>
<organism evidence="4 6">
    <name type="scientific">Pseudomonas reinekei</name>
    <dbReference type="NCBI Taxonomy" id="395598"/>
    <lineage>
        <taxon>Bacteria</taxon>
        <taxon>Pseudomonadati</taxon>
        <taxon>Pseudomonadota</taxon>
        <taxon>Gammaproteobacteria</taxon>
        <taxon>Pseudomonadales</taxon>
        <taxon>Pseudomonadaceae</taxon>
        <taxon>Pseudomonas</taxon>
    </lineage>
</organism>
<keyword evidence="1" id="KW-0472">Membrane</keyword>
<dbReference type="Proteomes" id="UP000186756">
    <property type="component" value="Unassembled WGS sequence"/>
</dbReference>
<reference evidence="4 6" key="1">
    <citation type="submission" date="2016-10" db="EMBL/GenBank/DDBJ databases">
        <authorList>
            <person name="de Groot N.N."/>
        </authorList>
    </citation>
    <scope>NUCLEOTIDE SEQUENCE [LARGE SCALE GENOMIC DNA]</scope>
    <source>
        <strain evidence="4 6">BS3776</strain>
    </source>
</reference>
<feature type="transmembrane region" description="Helical" evidence="1">
    <location>
        <begin position="62"/>
        <end position="84"/>
    </location>
</feature>
<reference evidence="2 7" key="4">
    <citation type="submission" date="2019-09" db="EMBL/GenBank/DDBJ databases">
        <title>Draft genome sequences of 48 bacterial type strains from the CCUG.</title>
        <authorList>
            <person name="Tunovic T."/>
            <person name="Pineiro-Iglesias B."/>
            <person name="Unosson C."/>
            <person name="Inganas E."/>
            <person name="Ohlen M."/>
            <person name="Cardew S."/>
            <person name="Jensie-Markopoulos S."/>
            <person name="Salva-Serra F."/>
            <person name="Jaen-Luchoro D."/>
            <person name="Karlsson R."/>
            <person name="Svensson-Stadler L."/>
            <person name="Chun J."/>
            <person name="Moore E."/>
        </authorList>
    </citation>
    <scope>NUCLEOTIDE SEQUENCE [LARGE SCALE GENOMIC DNA]</scope>
    <source>
        <strain evidence="2 7">CCUG 53116</strain>
    </source>
</reference>
<dbReference type="Proteomes" id="UP000460142">
    <property type="component" value="Unassembled WGS sequence"/>
</dbReference>